<reference evidence="3" key="1">
    <citation type="submission" date="2020-05" db="EMBL/GenBank/DDBJ databases">
        <authorList>
            <person name="Chiriac C."/>
            <person name="Salcher M."/>
            <person name="Ghai R."/>
            <person name="Kavagutti S V."/>
        </authorList>
    </citation>
    <scope>NUCLEOTIDE SEQUENCE</scope>
</reference>
<dbReference type="Pfam" id="PF16653">
    <property type="entry name" value="Sacchrp_dh_C"/>
    <property type="match status" value="1"/>
</dbReference>
<dbReference type="InterPro" id="IPR036291">
    <property type="entry name" value="NAD(P)-bd_dom_sf"/>
</dbReference>
<organism evidence="3">
    <name type="scientific">freshwater metagenome</name>
    <dbReference type="NCBI Taxonomy" id="449393"/>
    <lineage>
        <taxon>unclassified sequences</taxon>
        <taxon>metagenomes</taxon>
        <taxon>ecological metagenomes</taxon>
    </lineage>
</organism>
<gene>
    <name evidence="3" type="ORF">UFOPK2855_00678</name>
</gene>
<dbReference type="InterPro" id="IPR023181">
    <property type="entry name" value="Homospermid_syn-like_C"/>
</dbReference>
<name>A0A6J6UP73_9ZZZZ</name>
<dbReference type="AlphaFoldDB" id="A0A6J6UP73"/>
<dbReference type="SUPFAM" id="SSF51735">
    <property type="entry name" value="NAD(P)-binding Rossmann-fold domains"/>
    <property type="match status" value="1"/>
</dbReference>
<dbReference type="Gene3D" id="3.40.50.720">
    <property type="entry name" value="NAD(P)-binding Rossmann-like Domain"/>
    <property type="match status" value="1"/>
</dbReference>
<dbReference type="EMBL" id="CAEZZK010000118">
    <property type="protein sequence ID" value="CAB4761296.1"/>
    <property type="molecule type" value="Genomic_DNA"/>
</dbReference>
<evidence type="ECO:0000259" key="2">
    <source>
        <dbReference type="Pfam" id="PF16653"/>
    </source>
</evidence>
<protein>
    <submittedName>
        <fullName evidence="3">Unannotated protein</fullName>
    </submittedName>
</protein>
<accession>A0A6J6UP73</accession>
<feature type="domain" description="Saccharopine dehydrogenase-like C-terminal" evidence="2">
    <location>
        <begin position="157"/>
        <end position="447"/>
    </location>
</feature>
<evidence type="ECO:0000313" key="3">
    <source>
        <dbReference type="EMBL" id="CAB4761296.1"/>
    </source>
</evidence>
<dbReference type="Pfam" id="PF03435">
    <property type="entry name" value="Sacchrp_dh_NADP"/>
    <property type="match status" value="1"/>
</dbReference>
<dbReference type="Gene3D" id="3.30.360.30">
    <property type="entry name" value="homospermidine synthase like"/>
    <property type="match status" value="1"/>
</dbReference>
<evidence type="ECO:0000259" key="1">
    <source>
        <dbReference type="Pfam" id="PF03435"/>
    </source>
</evidence>
<dbReference type="InterPro" id="IPR032095">
    <property type="entry name" value="Sacchrp_dh-like_C"/>
</dbReference>
<dbReference type="InterPro" id="IPR005097">
    <property type="entry name" value="Sacchrp_dh_NADP-bd"/>
</dbReference>
<proteinExistence type="predicted"/>
<feature type="domain" description="Saccharopine dehydrogenase NADP binding" evidence="1">
    <location>
        <begin position="10"/>
        <end position="145"/>
    </location>
</feature>
<sequence>MTAQVRPNRVLVLGCGSVAQAVIPLMVRDLKLDPKSISIVDFVDNRHRVADVLAMGVSYEIGQVTRENLDSFLTERVATGDILLDLAWNIDCTTILEWCRMRGVRYLNTSVELWNPYDNMATTHPLDRTLYVRHQSIRKMITKWGTNNGPSAVVEHGANPGLVSHFVKQALFEISNKILVDGRAGSRQSALESALASESFDRLAMLTGTRVIHISERDTQITNQPKQVNEFVNTWSVEGFYEEGVAPAEMGWGTHERWMPANAQVHADDGPCNQICLAQPGMETWVRSWVPSGEILGMIIRHGESYTMSNHLTVRDDSGKAIYRPTVHYSYCPSNEAINSVLELRMRNWQKQPKERIMNNEIISGRDELGVLLLGHDYTGWWTGSRLSIDEARTITTGQSATTLQVAGSVLAAMKWMIASPTQGVRVPDELPWKSLLADARPYIGEIHSAPTDWDPLKTRNDLFPGYGNTSRLDLTDPWQFRNFLTPTPS</sequence>